<dbReference type="AlphaFoldDB" id="A0A0L0VP79"/>
<sequence>MARRRSRAVDLVFSVTVNTLFAPLLGLECVRWRQSTIGTQALRSLGRQRQVYPHFIMTALAQSSLPKQIADSLVTRSRRNSPVETQIERCQADSAIDVQPKYFSEGCDDSGKTSICWPRFFGR</sequence>
<accession>A0A0L0VP79</accession>
<gene>
    <name evidence="1" type="ORF">PSTG_05630</name>
</gene>
<proteinExistence type="predicted"/>
<name>A0A0L0VP79_9BASI</name>
<evidence type="ECO:0000313" key="2">
    <source>
        <dbReference type="Proteomes" id="UP000054564"/>
    </source>
</evidence>
<dbReference type="EMBL" id="AJIL01000032">
    <property type="protein sequence ID" value="KNF00997.1"/>
    <property type="molecule type" value="Genomic_DNA"/>
</dbReference>
<keyword evidence="2" id="KW-1185">Reference proteome</keyword>
<dbReference type="Proteomes" id="UP000054564">
    <property type="component" value="Unassembled WGS sequence"/>
</dbReference>
<comment type="caution">
    <text evidence="1">The sequence shown here is derived from an EMBL/GenBank/DDBJ whole genome shotgun (WGS) entry which is preliminary data.</text>
</comment>
<organism evidence="1 2">
    <name type="scientific">Puccinia striiformis f. sp. tritici PST-78</name>
    <dbReference type="NCBI Taxonomy" id="1165861"/>
    <lineage>
        <taxon>Eukaryota</taxon>
        <taxon>Fungi</taxon>
        <taxon>Dikarya</taxon>
        <taxon>Basidiomycota</taxon>
        <taxon>Pucciniomycotina</taxon>
        <taxon>Pucciniomycetes</taxon>
        <taxon>Pucciniales</taxon>
        <taxon>Pucciniaceae</taxon>
        <taxon>Puccinia</taxon>
    </lineage>
</organism>
<protein>
    <submittedName>
        <fullName evidence="1">Uncharacterized protein</fullName>
    </submittedName>
</protein>
<evidence type="ECO:0000313" key="1">
    <source>
        <dbReference type="EMBL" id="KNF00997.1"/>
    </source>
</evidence>
<reference evidence="2" key="1">
    <citation type="submission" date="2014-03" db="EMBL/GenBank/DDBJ databases">
        <title>The Genome Sequence of Puccinia striiformis f. sp. tritici PST-78.</title>
        <authorList>
            <consortium name="The Broad Institute Genome Sequencing Platform"/>
            <person name="Cuomo C."/>
            <person name="Hulbert S."/>
            <person name="Chen X."/>
            <person name="Walker B."/>
            <person name="Young S.K."/>
            <person name="Zeng Q."/>
            <person name="Gargeya S."/>
            <person name="Fitzgerald M."/>
            <person name="Haas B."/>
            <person name="Abouelleil A."/>
            <person name="Alvarado L."/>
            <person name="Arachchi H.M."/>
            <person name="Berlin A.M."/>
            <person name="Chapman S.B."/>
            <person name="Goldberg J."/>
            <person name="Griggs A."/>
            <person name="Gujja S."/>
            <person name="Hansen M."/>
            <person name="Howarth C."/>
            <person name="Imamovic A."/>
            <person name="Larimer J."/>
            <person name="McCowan C."/>
            <person name="Montmayeur A."/>
            <person name="Murphy C."/>
            <person name="Neiman D."/>
            <person name="Pearson M."/>
            <person name="Priest M."/>
            <person name="Roberts A."/>
            <person name="Saif S."/>
            <person name="Shea T."/>
            <person name="Sisk P."/>
            <person name="Sykes S."/>
            <person name="Wortman J."/>
            <person name="Nusbaum C."/>
            <person name="Birren B."/>
        </authorList>
    </citation>
    <scope>NUCLEOTIDE SEQUENCE [LARGE SCALE GENOMIC DNA]</scope>
    <source>
        <strain evidence="2">race PST-78</strain>
    </source>
</reference>